<dbReference type="OrthoDB" id="240216at2759"/>
<name>A0A0L0F6R6_9EUKA</name>
<reference evidence="3 4" key="1">
    <citation type="submission" date="2011-02" db="EMBL/GenBank/DDBJ databases">
        <title>The Genome Sequence of Sphaeroforma arctica JP610.</title>
        <authorList>
            <consortium name="The Broad Institute Genome Sequencing Platform"/>
            <person name="Russ C."/>
            <person name="Cuomo C."/>
            <person name="Young S.K."/>
            <person name="Zeng Q."/>
            <person name="Gargeya S."/>
            <person name="Alvarado L."/>
            <person name="Berlin A."/>
            <person name="Chapman S.B."/>
            <person name="Chen Z."/>
            <person name="Freedman E."/>
            <person name="Gellesch M."/>
            <person name="Goldberg J."/>
            <person name="Griggs A."/>
            <person name="Gujja S."/>
            <person name="Heilman E."/>
            <person name="Heiman D."/>
            <person name="Howarth C."/>
            <person name="Mehta T."/>
            <person name="Neiman D."/>
            <person name="Pearson M."/>
            <person name="Roberts A."/>
            <person name="Saif S."/>
            <person name="Shea T."/>
            <person name="Shenoy N."/>
            <person name="Sisk P."/>
            <person name="Stolte C."/>
            <person name="Sykes S."/>
            <person name="White J."/>
            <person name="Yandava C."/>
            <person name="Burger G."/>
            <person name="Gray M.W."/>
            <person name="Holland P.W.H."/>
            <person name="King N."/>
            <person name="Lang F.B.F."/>
            <person name="Roger A.J."/>
            <person name="Ruiz-Trillo I."/>
            <person name="Haas B."/>
            <person name="Nusbaum C."/>
            <person name="Birren B."/>
        </authorList>
    </citation>
    <scope>NUCLEOTIDE SEQUENCE [LARGE SCALE GENOMIC DNA]</scope>
    <source>
        <strain evidence="3 4">JP610</strain>
    </source>
</reference>
<evidence type="ECO:0000256" key="1">
    <source>
        <dbReference type="ARBA" id="ARBA00005232"/>
    </source>
</evidence>
<comment type="similarity">
    <text evidence="1">Belongs to the carnitine/choline acetyltransferase family.</text>
</comment>
<dbReference type="eggNOG" id="KOG3716">
    <property type="taxonomic scope" value="Eukaryota"/>
</dbReference>
<organism evidence="3 4">
    <name type="scientific">Sphaeroforma arctica JP610</name>
    <dbReference type="NCBI Taxonomy" id="667725"/>
    <lineage>
        <taxon>Eukaryota</taxon>
        <taxon>Ichthyosporea</taxon>
        <taxon>Ichthyophonida</taxon>
        <taxon>Sphaeroforma</taxon>
    </lineage>
</organism>
<dbReference type="GO" id="GO:0009437">
    <property type="term" value="P:carnitine metabolic process"/>
    <property type="evidence" value="ECO:0007669"/>
    <property type="project" value="TreeGrafter"/>
</dbReference>
<dbReference type="AlphaFoldDB" id="A0A0L0F6R6"/>
<dbReference type="GO" id="GO:0005739">
    <property type="term" value="C:mitochondrion"/>
    <property type="evidence" value="ECO:0007669"/>
    <property type="project" value="TreeGrafter"/>
</dbReference>
<dbReference type="InterPro" id="IPR023213">
    <property type="entry name" value="CAT-like_dom_sf"/>
</dbReference>
<gene>
    <name evidence="3" type="ORF">SARC_15014</name>
</gene>
<keyword evidence="4" id="KW-1185">Reference proteome</keyword>
<evidence type="ECO:0000259" key="2">
    <source>
        <dbReference type="Pfam" id="PF00755"/>
    </source>
</evidence>
<evidence type="ECO:0000313" key="3">
    <source>
        <dbReference type="EMBL" id="KNC72427.1"/>
    </source>
</evidence>
<dbReference type="PANTHER" id="PTHR22589">
    <property type="entry name" value="CARNITINE O-ACYLTRANSFERASE"/>
    <property type="match status" value="1"/>
</dbReference>
<proteinExistence type="inferred from homology"/>
<dbReference type="GO" id="GO:0006631">
    <property type="term" value="P:fatty acid metabolic process"/>
    <property type="evidence" value="ECO:0007669"/>
    <property type="project" value="TreeGrafter"/>
</dbReference>
<dbReference type="EMBL" id="KQ247067">
    <property type="protein sequence ID" value="KNC72427.1"/>
    <property type="molecule type" value="Genomic_DNA"/>
</dbReference>
<dbReference type="InterPro" id="IPR039551">
    <property type="entry name" value="Cho/carn_acyl_trans"/>
</dbReference>
<dbReference type="GeneID" id="25915518"/>
<dbReference type="Proteomes" id="UP000054560">
    <property type="component" value="Unassembled WGS sequence"/>
</dbReference>
<accession>A0A0L0F6R6</accession>
<dbReference type="RefSeq" id="XP_014146329.1">
    <property type="nucleotide sequence ID" value="XM_014290854.1"/>
</dbReference>
<dbReference type="PANTHER" id="PTHR22589:SF31">
    <property type="entry name" value="CARNITINE O-PALMITOYLTRANSFERASE"/>
    <property type="match status" value="1"/>
</dbReference>
<dbReference type="STRING" id="667725.A0A0L0F6R6"/>
<feature type="domain" description="Choline/carnitine acyltransferase" evidence="2">
    <location>
        <begin position="3"/>
        <end position="63"/>
    </location>
</feature>
<dbReference type="InterPro" id="IPR000542">
    <property type="entry name" value="Carn_acyl_trans"/>
</dbReference>
<dbReference type="SUPFAM" id="SSF52777">
    <property type="entry name" value="CoA-dependent acyltransferases"/>
    <property type="match status" value="1"/>
</dbReference>
<sequence length="102" mass="11457">MEIKKIKVSPDGFVQQALQLAFHRTHGFIPQTYESSMTRLYQAGRTETVRSATPESSAFVMAMGLRYRIVLSGVLASCHDRYLCQEMVSVLINAITCTHTCK</sequence>
<protein>
    <recommendedName>
        <fullName evidence="2">Choline/carnitine acyltransferase domain-containing protein</fullName>
    </recommendedName>
</protein>
<evidence type="ECO:0000313" key="4">
    <source>
        <dbReference type="Proteomes" id="UP000054560"/>
    </source>
</evidence>
<dbReference type="Gene3D" id="3.30.559.10">
    <property type="entry name" value="Chloramphenicol acetyltransferase-like domain"/>
    <property type="match status" value="1"/>
</dbReference>
<dbReference type="GO" id="GO:0004095">
    <property type="term" value="F:carnitine O-palmitoyltransferase activity"/>
    <property type="evidence" value="ECO:0007669"/>
    <property type="project" value="TreeGrafter"/>
</dbReference>
<dbReference type="Pfam" id="PF00755">
    <property type="entry name" value="Carn_acyltransf"/>
    <property type="match status" value="1"/>
</dbReference>